<evidence type="ECO:0000313" key="9">
    <source>
        <dbReference type="Proteomes" id="UP000694843"/>
    </source>
</evidence>
<feature type="transmembrane region" description="Helical" evidence="6">
    <location>
        <begin position="208"/>
        <end position="231"/>
    </location>
</feature>
<gene>
    <name evidence="10" type="primary">LOC108678836</name>
</gene>
<keyword evidence="9" id="KW-1185">Reference proteome</keyword>
<dbReference type="GO" id="GO:0005254">
    <property type="term" value="F:chloride channel activity"/>
    <property type="evidence" value="ECO:0007669"/>
    <property type="project" value="TreeGrafter"/>
</dbReference>
<dbReference type="RefSeq" id="XP_047736544.1">
    <property type="nucleotide sequence ID" value="XM_047880588.1"/>
</dbReference>
<keyword evidence="5 6" id="KW-0472">Membrane</keyword>
<feature type="region of interest" description="Disordered" evidence="7">
    <location>
        <begin position="681"/>
        <end position="717"/>
    </location>
</feature>
<evidence type="ECO:0000256" key="1">
    <source>
        <dbReference type="ARBA" id="ARBA00004141"/>
    </source>
</evidence>
<dbReference type="Pfam" id="PF04547">
    <property type="entry name" value="Anoctamin"/>
    <property type="match status" value="1"/>
</dbReference>
<dbReference type="GO" id="GO:0005886">
    <property type="term" value="C:plasma membrane"/>
    <property type="evidence" value="ECO:0007669"/>
    <property type="project" value="TreeGrafter"/>
</dbReference>
<sequence length="717" mass="82516">MRGDSDEDRGSPEGLGAAHIPPTIYVIKFHKNARREAVEFLLERIESKHKYGGAELFIRCEPQKPGQGLVVHVSATKIKLLEIAEATELQKATADGLIQELSVRELDQFLHGGLTLDTILTPAEKEFCVRHELDAIVARDERNVPGYPAFSLFPGQSIVDFYISEDIIESMFPLHERHHLELVSASWYKAVFFASAVDRIRDYFGEGIAMYFSFLSFYTMLLLVPAVLGLAQFVVDNDSFSEYTFYAVFNLIWVTVFLEVWKRHCCGLAYRWGTLERELGDKARRNHRGDLRRNPVTDTLEPFYPPWKTKAKLYLVSLPSVGLCVLAALYLMVLAFWAEEHVLDWKKHYGSVAAILLNVPSAIYAVVVWFLNFYYKKLAVFLTEWENHRTQLEHDWHRMAKLVVFEFVNNFSSLFYIAFYIQDLDMLRSQVATMLIVTQMINHFQEALLPLVVKKAYLKISAKVVQEVRAHKTLGTYFTPPARPVHEDAVEEQPIPVLSLDVKDPRITQAREEGELDVYEDTYDDYLELFLQFGYVFLFSSVYPMAAFWALLNNVLELKTDAFKLCRVFRRPRVKKVPNIGVWQNCFELLGYIAVGTNCALLCLSPKLRQLVPTVSDVEWVLIFVMSEHLILVAKMALMWLMPDQPLWVREALDKVAYQSKMALRSERGKRTRRHLSRRFRSVHGVPRSGSRSRGTTPVESNAVNGAIRRRGNSENY</sequence>
<feature type="transmembrane region" description="Helical" evidence="6">
    <location>
        <begin position="349"/>
        <end position="371"/>
    </location>
</feature>
<evidence type="ECO:0000256" key="3">
    <source>
        <dbReference type="ARBA" id="ARBA00022692"/>
    </source>
</evidence>
<dbReference type="InterPro" id="IPR007632">
    <property type="entry name" value="Anoctamin"/>
</dbReference>
<dbReference type="KEGG" id="hazt:108678836"/>
<evidence type="ECO:0000256" key="6">
    <source>
        <dbReference type="RuleBase" id="RU280814"/>
    </source>
</evidence>
<keyword evidence="4 6" id="KW-1133">Transmembrane helix</keyword>
<evidence type="ECO:0000313" key="10">
    <source>
        <dbReference type="RefSeq" id="XP_047736544.1"/>
    </source>
</evidence>
<dbReference type="InterPro" id="IPR049452">
    <property type="entry name" value="Anoctamin_TM"/>
</dbReference>
<keyword evidence="3 6" id="KW-0812">Transmembrane</keyword>
<evidence type="ECO:0000256" key="7">
    <source>
        <dbReference type="SAM" id="MobiDB-lite"/>
    </source>
</evidence>
<evidence type="ECO:0000256" key="5">
    <source>
        <dbReference type="ARBA" id="ARBA00023136"/>
    </source>
</evidence>
<comment type="subcellular location">
    <subcellularLocation>
        <location evidence="1 6">Membrane</location>
        <topology evidence="1 6">Multi-pass membrane protein</topology>
    </subcellularLocation>
</comment>
<dbReference type="AlphaFoldDB" id="A0A8B7PA10"/>
<dbReference type="OrthoDB" id="296386at2759"/>
<proteinExistence type="inferred from homology"/>
<comment type="caution">
    <text evidence="6">Lacks conserved residue(s) required for the propagation of feature annotation.</text>
</comment>
<name>A0A8B7PA10_HYAAZ</name>
<feature type="compositionally biased region" description="Polar residues" evidence="7">
    <location>
        <begin position="690"/>
        <end position="704"/>
    </location>
</feature>
<evidence type="ECO:0000256" key="4">
    <source>
        <dbReference type="ARBA" id="ARBA00022989"/>
    </source>
</evidence>
<dbReference type="OMA" id="YENHRTA"/>
<dbReference type="PANTHER" id="PTHR12308">
    <property type="entry name" value="ANOCTAMIN"/>
    <property type="match status" value="1"/>
</dbReference>
<protein>
    <recommendedName>
        <fullName evidence="6">Anoctamin</fullName>
    </recommendedName>
</protein>
<organism evidence="9 10">
    <name type="scientific">Hyalella azteca</name>
    <name type="common">Amphipod</name>
    <dbReference type="NCBI Taxonomy" id="294128"/>
    <lineage>
        <taxon>Eukaryota</taxon>
        <taxon>Metazoa</taxon>
        <taxon>Ecdysozoa</taxon>
        <taxon>Arthropoda</taxon>
        <taxon>Crustacea</taxon>
        <taxon>Multicrustacea</taxon>
        <taxon>Malacostraca</taxon>
        <taxon>Eumalacostraca</taxon>
        <taxon>Peracarida</taxon>
        <taxon>Amphipoda</taxon>
        <taxon>Senticaudata</taxon>
        <taxon>Talitrida</taxon>
        <taxon>Talitroidea</taxon>
        <taxon>Hyalellidae</taxon>
        <taxon>Hyalella</taxon>
    </lineage>
</organism>
<dbReference type="Proteomes" id="UP000694843">
    <property type="component" value="Unplaced"/>
</dbReference>
<feature type="domain" description="Anoctamin transmembrane" evidence="8">
    <location>
        <begin position="200"/>
        <end position="653"/>
    </location>
</feature>
<evidence type="ECO:0000256" key="2">
    <source>
        <dbReference type="ARBA" id="ARBA00009671"/>
    </source>
</evidence>
<feature type="transmembrane region" description="Helical" evidence="6">
    <location>
        <begin position="402"/>
        <end position="421"/>
    </location>
</feature>
<dbReference type="GeneID" id="108678836"/>
<dbReference type="CTD" id="32645"/>
<accession>A0A8B7PA10</accession>
<feature type="transmembrane region" description="Helical" evidence="6">
    <location>
        <begin position="243"/>
        <end position="261"/>
    </location>
</feature>
<feature type="transmembrane region" description="Helical" evidence="6">
    <location>
        <begin position="529"/>
        <end position="552"/>
    </location>
</feature>
<feature type="transmembrane region" description="Helical" evidence="6">
    <location>
        <begin position="313"/>
        <end position="337"/>
    </location>
</feature>
<reference evidence="10" key="1">
    <citation type="submission" date="2025-08" db="UniProtKB">
        <authorList>
            <consortium name="RefSeq"/>
        </authorList>
    </citation>
    <scope>IDENTIFICATION</scope>
    <source>
        <tissue evidence="10">Whole organism</tissue>
    </source>
</reference>
<evidence type="ECO:0000259" key="8">
    <source>
        <dbReference type="Pfam" id="PF04547"/>
    </source>
</evidence>
<comment type="similarity">
    <text evidence="2 6">Belongs to the anoctamin family.</text>
</comment>
<dbReference type="PANTHER" id="PTHR12308:SF74">
    <property type="entry name" value="ANOCTAMIN"/>
    <property type="match status" value="1"/>
</dbReference>